<organism evidence="1 2">
    <name type="scientific">Silurus asotus</name>
    <name type="common">Amur catfish</name>
    <name type="synonym">Parasilurus asotus</name>
    <dbReference type="NCBI Taxonomy" id="30991"/>
    <lineage>
        <taxon>Eukaryota</taxon>
        <taxon>Metazoa</taxon>
        <taxon>Chordata</taxon>
        <taxon>Craniata</taxon>
        <taxon>Vertebrata</taxon>
        <taxon>Euteleostomi</taxon>
        <taxon>Actinopterygii</taxon>
        <taxon>Neopterygii</taxon>
        <taxon>Teleostei</taxon>
        <taxon>Ostariophysi</taxon>
        <taxon>Siluriformes</taxon>
        <taxon>Siluridae</taxon>
        <taxon>Silurus</taxon>
    </lineage>
</organism>
<proteinExistence type="predicted"/>
<accession>A0AAD5A325</accession>
<dbReference type="AlphaFoldDB" id="A0AAD5A325"/>
<name>A0AAD5A325_SILAS</name>
<gene>
    <name evidence="1" type="ORF">C0J50_6788</name>
</gene>
<dbReference type="Proteomes" id="UP001205998">
    <property type="component" value="Unassembled WGS sequence"/>
</dbReference>
<dbReference type="PANTHER" id="PTHR34488">
    <property type="entry name" value="SI:CH211-245H14.1-RELATED"/>
    <property type="match status" value="1"/>
</dbReference>
<keyword evidence="2" id="KW-1185">Reference proteome</keyword>
<comment type="caution">
    <text evidence="1">The sequence shown here is derived from an EMBL/GenBank/DDBJ whole genome shotgun (WGS) entry which is preliminary data.</text>
</comment>
<sequence length="134" mass="15105">MAHNHPPQKYYTLGHDVGIVKRLEEPIPSLQEVQLLEECDIIFFFWSAFSQARIGIEAAVKILNTLPGDKPAVLVVLHQTFKSEADCTVVPDSSRAVNRENTIMVDCLVNKNQELLQCFKNDEALSTIITWVNP</sequence>
<reference evidence="1" key="1">
    <citation type="submission" date="2018-07" db="EMBL/GenBank/DDBJ databases">
        <title>Comparative genomics of catfishes provides insights into carnivory and benthic adaptation.</title>
        <authorList>
            <person name="Zhang Y."/>
            <person name="Wang D."/>
            <person name="Peng Z."/>
            <person name="Zheng S."/>
            <person name="Shao F."/>
            <person name="Tao W."/>
        </authorList>
    </citation>
    <scope>NUCLEOTIDE SEQUENCE</scope>
    <source>
        <strain evidence="1">Chongqing</strain>
    </source>
</reference>
<dbReference type="EMBL" id="MU583213">
    <property type="protein sequence ID" value="KAI5608317.1"/>
    <property type="molecule type" value="Genomic_DNA"/>
</dbReference>
<evidence type="ECO:0000313" key="2">
    <source>
        <dbReference type="Proteomes" id="UP001205998"/>
    </source>
</evidence>
<dbReference type="PANTHER" id="PTHR34488:SF1">
    <property type="entry name" value="SI:CH211-245H14.1-RELATED"/>
    <property type="match status" value="1"/>
</dbReference>
<protein>
    <submittedName>
        <fullName evidence="1">Uncharacterized protein</fullName>
    </submittedName>
</protein>
<evidence type="ECO:0000313" key="1">
    <source>
        <dbReference type="EMBL" id="KAI5608317.1"/>
    </source>
</evidence>